<dbReference type="GeneID" id="113214181"/>
<evidence type="ECO:0000259" key="2">
    <source>
        <dbReference type="PROSITE" id="PS50181"/>
    </source>
</evidence>
<feature type="region of interest" description="Disordered" evidence="1">
    <location>
        <begin position="1"/>
        <end position="28"/>
    </location>
</feature>
<dbReference type="RefSeq" id="XP_052130058.1">
    <property type="nucleotide sequence ID" value="XM_052274098.1"/>
</dbReference>
<evidence type="ECO:0000313" key="3">
    <source>
        <dbReference type="Proteomes" id="UP000504606"/>
    </source>
</evidence>
<dbReference type="SUPFAM" id="SSF52047">
    <property type="entry name" value="RNI-like"/>
    <property type="match status" value="1"/>
</dbReference>
<reference evidence="4" key="1">
    <citation type="submission" date="2025-08" db="UniProtKB">
        <authorList>
            <consortium name="RefSeq"/>
        </authorList>
    </citation>
    <scope>IDENTIFICATION</scope>
    <source>
        <tissue evidence="4">Whole organism</tissue>
    </source>
</reference>
<dbReference type="AlphaFoldDB" id="A0A9C6X6J2"/>
<protein>
    <submittedName>
        <fullName evidence="4">Uncharacterized protein LOC113214181 isoform X4</fullName>
    </submittedName>
</protein>
<dbReference type="Proteomes" id="UP000504606">
    <property type="component" value="Unplaced"/>
</dbReference>
<dbReference type="Pfam" id="PF12937">
    <property type="entry name" value="F-box-like"/>
    <property type="match status" value="1"/>
</dbReference>
<dbReference type="Gene3D" id="3.80.10.10">
    <property type="entry name" value="Ribonuclease Inhibitor"/>
    <property type="match status" value="1"/>
</dbReference>
<gene>
    <name evidence="4" type="primary">LOC113214181</name>
</gene>
<dbReference type="Gene3D" id="1.20.1280.50">
    <property type="match status" value="1"/>
</dbReference>
<name>A0A9C6X6J2_FRAOC</name>
<dbReference type="InterPro" id="IPR001810">
    <property type="entry name" value="F-box_dom"/>
</dbReference>
<dbReference type="PROSITE" id="PS50181">
    <property type="entry name" value="FBOX"/>
    <property type="match status" value="1"/>
</dbReference>
<accession>A0A9C6X6J2</accession>
<dbReference type="SMART" id="SM00256">
    <property type="entry name" value="FBOX"/>
    <property type="match status" value="1"/>
</dbReference>
<dbReference type="InterPro" id="IPR036047">
    <property type="entry name" value="F-box-like_dom_sf"/>
</dbReference>
<dbReference type="SUPFAM" id="SSF81383">
    <property type="entry name" value="F-box domain"/>
    <property type="match status" value="1"/>
</dbReference>
<organism evidence="3 4">
    <name type="scientific">Frankliniella occidentalis</name>
    <name type="common">Western flower thrips</name>
    <name type="synonym">Euthrips occidentalis</name>
    <dbReference type="NCBI Taxonomy" id="133901"/>
    <lineage>
        <taxon>Eukaryota</taxon>
        <taxon>Metazoa</taxon>
        <taxon>Ecdysozoa</taxon>
        <taxon>Arthropoda</taxon>
        <taxon>Hexapoda</taxon>
        <taxon>Insecta</taxon>
        <taxon>Pterygota</taxon>
        <taxon>Neoptera</taxon>
        <taxon>Paraneoptera</taxon>
        <taxon>Thysanoptera</taxon>
        <taxon>Terebrantia</taxon>
        <taxon>Thripoidea</taxon>
        <taxon>Thripidae</taxon>
        <taxon>Frankliniella</taxon>
    </lineage>
</organism>
<proteinExistence type="predicted"/>
<feature type="domain" description="F-box" evidence="2">
    <location>
        <begin position="34"/>
        <end position="80"/>
    </location>
</feature>
<sequence>MEKRRGGAEEVMSPVPDPPQAEEPQPTRHASTASLSLELLPDDALLLVLRYLDVPSLLTCRLVCRRLGVLVLHHEVWRHREIGGYGDRTCMCPQLRLAPCVRLLYVFSELNQRVPCRWAALAWTRCAAAEVRLRLLDDAASTYATAVALIFRQEALGRLRSLAVSSSSKKASKISLLMATASSTPGLEKLELIVYESSLPTHLQLDCSIMAPSLRHFKCNLCHPLEPYANFIVAGHAATLETVDLGSEASSMACAAIVPLLVGLPKLTKLSCSNIPGVEVMAARDSLRDLELTVMTETEHRGALAGAAALLRRASQLQKVTVYYSPGTPDVRVDVVRALASSRRSRVESLQIHNYGDNDDDDGQYFCHLQELITAMPSLPILRRLCVDVGGSMEKLDELALAITPDTTPALRTVYLGLGEGPCGHAWLHRDANCAGV</sequence>
<evidence type="ECO:0000256" key="1">
    <source>
        <dbReference type="SAM" id="MobiDB-lite"/>
    </source>
</evidence>
<evidence type="ECO:0000313" key="4">
    <source>
        <dbReference type="RefSeq" id="XP_052130058.1"/>
    </source>
</evidence>
<keyword evidence="3" id="KW-1185">Reference proteome</keyword>
<dbReference type="InterPro" id="IPR032675">
    <property type="entry name" value="LRR_dom_sf"/>
</dbReference>